<keyword evidence="1" id="KW-0472">Membrane</keyword>
<feature type="transmembrane region" description="Helical" evidence="1">
    <location>
        <begin position="230"/>
        <end position="248"/>
    </location>
</feature>
<keyword evidence="1" id="KW-0812">Transmembrane</keyword>
<dbReference type="OrthoDB" id="5865303at2759"/>
<reference evidence="5" key="1">
    <citation type="submission" date="2025-08" db="UniProtKB">
        <authorList>
            <consortium name="RefSeq"/>
        </authorList>
    </citation>
    <scope>IDENTIFICATION</scope>
    <source>
        <tissue evidence="5">Whole sample</tissue>
    </source>
</reference>
<dbReference type="InterPro" id="IPR045461">
    <property type="entry name" value="Wolframin_OB_fold"/>
</dbReference>
<dbReference type="GO" id="GO:0055074">
    <property type="term" value="P:calcium ion homeostasis"/>
    <property type="evidence" value="ECO:0007669"/>
    <property type="project" value="TreeGrafter"/>
</dbReference>
<evidence type="ECO:0000256" key="1">
    <source>
        <dbReference type="SAM" id="Phobius"/>
    </source>
</evidence>
<feature type="transmembrane region" description="Helical" evidence="1">
    <location>
        <begin position="471"/>
        <end position="495"/>
    </location>
</feature>
<keyword evidence="4" id="KW-1185">Reference proteome</keyword>
<dbReference type="Pfam" id="PF19913">
    <property type="entry name" value="WCOB"/>
    <property type="match status" value="1"/>
</dbReference>
<feature type="transmembrane region" description="Helical" evidence="1">
    <location>
        <begin position="406"/>
        <end position="427"/>
    </location>
</feature>
<gene>
    <name evidence="5" type="primary">LOC111112938</name>
</gene>
<feature type="domain" description="Wolframin OB-fold" evidence="2">
    <location>
        <begin position="669"/>
        <end position="775"/>
    </location>
</feature>
<dbReference type="Gene3D" id="1.25.40.10">
    <property type="entry name" value="Tetratricopeptide repeat domain"/>
    <property type="match status" value="1"/>
</dbReference>
<dbReference type="PANTHER" id="PTHR13098">
    <property type="entry name" value="WOLFRAMIN"/>
    <property type="match status" value="1"/>
</dbReference>
<accession>A0A8B8BT59</accession>
<sequence length="777" mass="88047">MAEGDTSENLQEWQKLASRGDEKSQVLLGEHYLKLADIGTDENRQKYGKTAVTWLIEASKQGNEKADELLKKCLQTKTGVDDSNREVIDWCLETTDVEKKIRRAARNMFQVINGTHQEVLSRAEYIQSVKKLAGGDKLEEKLLLAAGKKIGDKISETEFVKVLSKKIQGQITLSPDESSEMSVEYKHAGLYEKITKYPKETAVALYETSLEYVSKEGLDFVMKMIPSNQIYLLSVFFIYSFISAALIFQVVPLVIFYLTLSVMGVTTLQMFYKKKKLNEASKLANILKTYDVGVDVEQTKSQFTWNSLAPYLVFFGALPLLVVSFSLSNKNYIPCSEICVLCGVLSAICFVALSDSYDLLTLLSLFCNFLSALPTFFHHFPQIPFLTKMLHIFTDALFTIPCGSGFQIHVGIPSIAYLLIPLVFIIMAAQKSWKGVYRVLVPHLVCYFWFNLMLSFFPFSTWKGLIRGTLGYFFLPFLIPVALLLTLGSLIYGFYCLLQTQIFGKLFITLIFAAVPLLLTQTKVLIGKKMDSKLKSVKVIIMVIFGILALLPLIFIRLPSAKSPKSFNLTYAEYHDFCGSTGLPKSLRCLHLQGQKVTWKGKYSRSEIKSVTNTIEPLLAAFPGFIANEIRCLYGQKFGKCNDPEKTESEQKLCAMMDDLGHECHLRNFDTYTFEVYIILEYQGFIFAELDAGHSFKETLVALKDDDEVEFTATLVKDLGTRQPKLILRQITCTSRALDVMARLEEESVEEILMRELNNAIMVTFNFFWYPLVEYAP</sequence>
<protein>
    <submittedName>
        <fullName evidence="5">Wolframin-like</fullName>
    </submittedName>
</protein>
<evidence type="ECO:0000259" key="3">
    <source>
        <dbReference type="Pfam" id="PF20053"/>
    </source>
</evidence>
<dbReference type="RefSeq" id="XP_022306532.1">
    <property type="nucleotide sequence ID" value="XM_022450824.1"/>
</dbReference>
<feature type="transmembrane region" description="Helical" evidence="1">
    <location>
        <begin position="360"/>
        <end position="380"/>
    </location>
</feature>
<feature type="transmembrane region" description="Helical" evidence="1">
    <location>
        <begin position="331"/>
        <end position="353"/>
    </location>
</feature>
<dbReference type="PANTHER" id="PTHR13098:SF3">
    <property type="entry name" value="WOLFRAMIN"/>
    <property type="match status" value="1"/>
</dbReference>
<evidence type="ECO:0000313" key="5">
    <source>
        <dbReference type="RefSeq" id="XP_022306532.1"/>
    </source>
</evidence>
<dbReference type="GO" id="GO:0005789">
    <property type="term" value="C:endoplasmic reticulum membrane"/>
    <property type="evidence" value="ECO:0007669"/>
    <property type="project" value="TreeGrafter"/>
</dbReference>
<dbReference type="Pfam" id="PF20053">
    <property type="entry name" value="WC-rich"/>
    <property type="match status" value="1"/>
</dbReference>
<dbReference type="InterPro" id="IPR026209">
    <property type="entry name" value="Wolframin_fam"/>
</dbReference>
<evidence type="ECO:0000259" key="2">
    <source>
        <dbReference type="Pfam" id="PF19913"/>
    </source>
</evidence>
<feature type="domain" description="Wolframin cysteine-rich" evidence="3">
    <location>
        <begin position="574"/>
        <end position="667"/>
    </location>
</feature>
<proteinExistence type="predicted"/>
<feature type="transmembrane region" description="Helical" evidence="1">
    <location>
        <begin position="254"/>
        <end position="272"/>
    </location>
</feature>
<organism evidence="4 5">
    <name type="scientific">Crassostrea virginica</name>
    <name type="common">Eastern oyster</name>
    <dbReference type="NCBI Taxonomy" id="6565"/>
    <lineage>
        <taxon>Eukaryota</taxon>
        <taxon>Metazoa</taxon>
        <taxon>Spiralia</taxon>
        <taxon>Lophotrochozoa</taxon>
        <taxon>Mollusca</taxon>
        <taxon>Bivalvia</taxon>
        <taxon>Autobranchia</taxon>
        <taxon>Pteriomorphia</taxon>
        <taxon>Ostreida</taxon>
        <taxon>Ostreoidea</taxon>
        <taxon>Ostreidae</taxon>
        <taxon>Crassostrea</taxon>
    </lineage>
</organism>
<dbReference type="InterPro" id="IPR045400">
    <property type="entry name" value="Wolframin_Cys-rich"/>
</dbReference>
<dbReference type="GO" id="GO:0030968">
    <property type="term" value="P:endoplasmic reticulum unfolded protein response"/>
    <property type="evidence" value="ECO:0007669"/>
    <property type="project" value="TreeGrafter"/>
</dbReference>
<name>A0A8B8BT59_CRAVI</name>
<feature type="transmembrane region" description="Helical" evidence="1">
    <location>
        <begin position="308"/>
        <end position="325"/>
    </location>
</feature>
<dbReference type="Proteomes" id="UP000694844">
    <property type="component" value="Chromosome 9"/>
</dbReference>
<feature type="transmembrane region" description="Helical" evidence="1">
    <location>
        <begin position="502"/>
        <end position="519"/>
    </location>
</feature>
<dbReference type="PRINTS" id="PR02060">
    <property type="entry name" value="WOLFFAMILY"/>
</dbReference>
<feature type="transmembrane region" description="Helical" evidence="1">
    <location>
        <begin position="539"/>
        <end position="558"/>
    </location>
</feature>
<dbReference type="GeneID" id="111112938"/>
<dbReference type="AlphaFoldDB" id="A0A8B8BT59"/>
<dbReference type="KEGG" id="cvn:111112938"/>
<dbReference type="InterPro" id="IPR011990">
    <property type="entry name" value="TPR-like_helical_dom_sf"/>
</dbReference>
<keyword evidence="1" id="KW-1133">Transmembrane helix</keyword>
<evidence type="ECO:0000313" key="4">
    <source>
        <dbReference type="Proteomes" id="UP000694844"/>
    </source>
</evidence>
<feature type="transmembrane region" description="Helical" evidence="1">
    <location>
        <begin position="439"/>
        <end position="459"/>
    </location>
</feature>